<proteinExistence type="predicted"/>
<sequence>MKLTIQKPELFTIVDNLSKNTSFGGNQAWYHKSWNQKSGCGPTCAANITAYLAHTRKGYEKLYKSSSMEKSDFLQHMNDLFEYITPGPMGVNTIDKFLIGARKFAEDRGVQLEMKALSVDKSTKKLRSREELVNFLEEAFHKDAPIAFLNLSVGEETRLQNWHWITITEVEIWDDTIMAIASDEGDLRVFDLLLWYQTTKMHGGLIYFA</sequence>
<keyword evidence="2" id="KW-1185">Reference proteome</keyword>
<reference evidence="1 2" key="1">
    <citation type="submission" date="2020-11" db="EMBL/GenBank/DDBJ databases">
        <title>Draft genome sequencing of a Lachnospiraceae strain isolated from anoxic soil subjected to BSD treatment.</title>
        <authorList>
            <person name="Uek A."/>
            <person name="Tonouchi A."/>
        </authorList>
    </citation>
    <scope>NUCLEOTIDE SEQUENCE [LARGE SCALE GENOMIC DNA]</scope>
    <source>
        <strain evidence="1 2">TB5</strain>
    </source>
</reference>
<dbReference type="EMBL" id="AP024169">
    <property type="protein sequence ID" value="BCN29471.1"/>
    <property type="molecule type" value="Genomic_DNA"/>
</dbReference>
<evidence type="ECO:0000313" key="1">
    <source>
        <dbReference type="EMBL" id="BCN29471.1"/>
    </source>
</evidence>
<dbReference type="AlphaFoldDB" id="A0A7R7EIH7"/>
<evidence type="ECO:0000313" key="2">
    <source>
        <dbReference type="Proteomes" id="UP000595897"/>
    </source>
</evidence>
<gene>
    <name evidence="1" type="ORF">bsdtb5_07660</name>
</gene>
<accession>A0A7R7EIH7</accession>
<dbReference type="KEGG" id="ahb:bsdtb5_07660"/>
<organism evidence="1 2">
    <name type="scientific">Anaeromicropila herbilytica</name>
    <dbReference type="NCBI Taxonomy" id="2785025"/>
    <lineage>
        <taxon>Bacteria</taxon>
        <taxon>Bacillati</taxon>
        <taxon>Bacillota</taxon>
        <taxon>Clostridia</taxon>
        <taxon>Lachnospirales</taxon>
        <taxon>Lachnospiraceae</taxon>
        <taxon>Anaeromicropila</taxon>
    </lineage>
</organism>
<name>A0A7R7EIH7_9FIRM</name>
<evidence type="ECO:0008006" key="3">
    <source>
        <dbReference type="Google" id="ProtNLM"/>
    </source>
</evidence>
<dbReference type="RefSeq" id="WP_271714743.1">
    <property type="nucleotide sequence ID" value="NZ_AP024169.1"/>
</dbReference>
<protein>
    <recommendedName>
        <fullName evidence="3">Peptidase C39-like domain-containing protein</fullName>
    </recommendedName>
</protein>
<dbReference type="Proteomes" id="UP000595897">
    <property type="component" value="Chromosome"/>
</dbReference>